<sequence>MQCCVEDCGRSVMYRGVQLCQMHYHRKRRNGDFALVLEKKRKKLGYSRVYRVTMPGKGYQRLYEPSHPLRDSQGYVAEHRAVMYAKYGDTLPDCELCGIDLYWNTCHIDHKDRDVKNNAEDNLRPLCPPCNTWRDYPEQCELSKNHKITIDGVSKTPQEWSREPEVKVSGNTIILRKKSGMSDFDAVFAPKITHNGRKPLPPPRKTNHKHERSNAVAITIEGHTMTASEWCREPEVTVSVRSIVNRIREGLDPIEAVFARPGKKPIPDEQLKALTAHYRAKTRDLKKGAAA</sequence>
<dbReference type="CDD" id="cd00085">
    <property type="entry name" value="HNHc"/>
    <property type="match status" value="1"/>
</dbReference>
<dbReference type="EMBL" id="PVUH01000025">
    <property type="protein sequence ID" value="PRW85346.1"/>
    <property type="molecule type" value="Genomic_DNA"/>
</dbReference>
<evidence type="ECO:0008006" key="4">
    <source>
        <dbReference type="Google" id="ProtNLM"/>
    </source>
</evidence>
<proteinExistence type="predicted"/>
<name>A0A2T0HQK7_PSEFL</name>
<reference evidence="2 3" key="1">
    <citation type="submission" date="2018-03" db="EMBL/GenBank/DDBJ databases">
        <title>Blue discolouration in mozzarella cheese caused by Pseudomonas fluorescens.</title>
        <authorList>
            <person name="Chiesa F."/>
            <person name="Dalmasso A."/>
            <person name="Lomonaco S."/>
        </authorList>
    </citation>
    <scope>NUCLEOTIDE SEQUENCE [LARGE SCALE GENOMIC DNA]</scope>
    <source>
        <strain evidence="2 3">11293</strain>
    </source>
</reference>
<gene>
    <name evidence="2" type="ORF">C7A10_27275</name>
</gene>
<evidence type="ECO:0000256" key="1">
    <source>
        <dbReference type="SAM" id="MobiDB-lite"/>
    </source>
</evidence>
<dbReference type="Proteomes" id="UP000239731">
    <property type="component" value="Unassembled WGS sequence"/>
</dbReference>
<feature type="region of interest" description="Disordered" evidence="1">
    <location>
        <begin position="192"/>
        <end position="211"/>
    </location>
</feature>
<dbReference type="InterPro" id="IPR003615">
    <property type="entry name" value="HNH_nuc"/>
</dbReference>
<dbReference type="AlphaFoldDB" id="A0A2T0HQK7"/>
<comment type="caution">
    <text evidence="2">The sequence shown here is derived from an EMBL/GenBank/DDBJ whole genome shotgun (WGS) entry which is preliminary data.</text>
</comment>
<dbReference type="Gene3D" id="1.10.30.50">
    <property type="match status" value="1"/>
</dbReference>
<protein>
    <recommendedName>
        <fullName evidence="4">HNH nuclease domain-containing protein</fullName>
    </recommendedName>
</protein>
<accession>A0A2T0HQK7</accession>
<organism evidence="2 3">
    <name type="scientific">Pseudomonas fluorescens</name>
    <dbReference type="NCBI Taxonomy" id="294"/>
    <lineage>
        <taxon>Bacteria</taxon>
        <taxon>Pseudomonadati</taxon>
        <taxon>Pseudomonadota</taxon>
        <taxon>Gammaproteobacteria</taxon>
        <taxon>Pseudomonadales</taxon>
        <taxon>Pseudomonadaceae</taxon>
        <taxon>Pseudomonas</taxon>
    </lineage>
</organism>
<evidence type="ECO:0000313" key="3">
    <source>
        <dbReference type="Proteomes" id="UP000239731"/>
    </source>
</evidence>
<evidence type="ECO:0000313" key="2">
    <source>
        <dbReference type="EMBL" id="PRW85346.1"/>
    </source>
</evidence>